<organism evidence="4 5">
    <name type="scientific">Nocardioides panacis</name>
    <dbReference type="NCBI Taxonomy" id="2849501"/>
    <lineage>
        <taxon>Bacteria</taxon>
        <taxon>Bacillati</taxon>
        <taxon>Actinomycetota</taxon>
        <taxon>Actinomycetes</taxon>
        <taxon>Propionibacteriales</taxon>
        <taxon>Nocardioidaceae</taxon>
        <taxon>Nocardioides</taxon>
    </lineage>
</organism>
<proteinExistence type="predicted"/>
<dbReference type="Proteomes" id="UP000683575">
    <property type="component" value="Chromosome"/>
</dbReference>
<feature type="domain" description="Inositolphosphotransferase Aur1/Ipt1" evidence="3">
    <location>
        <begin position="143"/>
        <end position="334"/>
    </location>
</feature>
<feature type="transmembrane region" description="Helical" evidence="2">
    <location>
        <begin position="296"/>
        <end position="317"/>
    </location>
</feature>
<dbReference type="EMBL" id="CP077062">
    <property type="protein sequence ID" value="QWZ09986.1"/>
    <property type="molecule type" value="Genomic_DNA"/>
</dbReference>
<dbReference type="KEGG" id="nps:KRR39_09775"/>
<sequence length="370" mass="40274">MLPDHVEEPSPVPVPRSDVDAGGPGRASVVRLWSLVAAFVLVTLVRSLQTGIPLRDPNGAILARRVLLTLGIFVVLLAVDAVRRAPAGSRTRARAVLLTLRHRWGARRLLLAAGALGAYHVVYFCYHNLKSWDVLNRPRDRLLLGWDRWLFLGHSPAVLLHDLLGQGVATYVLVGVYESFSTLVSVSFVAAVVLPDRIRDGYAFITSFVCVWILGVASYYAIPSLGPFHSAPGEFAGLPHTLVQDTQTLYLAQRTRLLADPSAHDAFAQVSAFASLHVGVTTVIVLMAWRLGLRRLAAVLTVFLCGTIVATVYLGWHFFVDDLVGLGIALVSVAAALRIVPLDGTWPRVFRPARSDGPPAGGRGRRERPR</sequence>
<name>A0A975T1T8_9ACTN</name>
<keyword evidence="5" id="KW-1185">Reference proteome</keyword>
<dbReference type="GO" id="GO:0016020">
    <property type="term" value="C:membrane"/>
    <property type="evidence" value="ECO:0007669"/>
    <property type="project" value="UniProtKB-SubCell"/>
</dbReference>
<feature type="transmembrane region" description="Helical" evidence="2">
    <location>
        <begin position="201"/>
        <end position="222"/>
    </location>
</feature>
<feature type="transmembrane region" description="Helical" evidence="2">
    <location>
        <begin position="323"/>
        <end position="341"/>
    </location>
</feature>
<accession>A0A975T1T8</accession>
<evidence type="ECO:0000313" key="4">
    <source>
        <dbReference type="EMBL" id="QWZ09986.1"/>
    </source>
</evidence>
<reference evidence="4" key="1">
    <citation type="submission" date="2021-06" db="EMBL/GenBank/DDBJ databases">
        <title>Complete genome sequence of Nocardioides sp. G188.</title>
        <authorList>
            <person name="Im W.-T."/>
        </authorList>
    </citation>
    <scope>NUCLEOTIDE SEQUENCE</scope>
    <source>
        <strain evidence="4">G188</strain>
    </source>
</reference>
<evidence type="ECO:0000259" key="3">
    <source>
        <dbReference type="Pfam" id="PF14378"/>
    </source>
</evidence>
<dbReference type="Pfam" id="PF14378">
    <property type="entry name" value="PAP2_3"/>
    <property type="match status" value="1"/>
</dbReference>
<dbReference type="CDD" id="cd03386">
    <property type="entry name" value="PAP2_Aur1_like"/>
    <property type="match status" value="1"/>
</dbReference>
<keyword evidence="2" id="KW-0472">Membrane</keyword>
<feature type="transmembrane region" description="Helical" evidence="2">
    <location>
        <begin position="109"/>
        <end position="129"/>
    </location>
</feature>
<keyword evidence="2" id="KW-1133">Transmembrane helix</keyword>
<feature type="transmembrane region" description="Helical" evidence="2">
    <location>
        <begin position="168"/>
        <end position="194"/>
    </location>
</feature>
<feature type="region of interest" description="Disordered" evidence="1">
    <location>
        <begin position="351"/>
        <end position="370"/>
    </location>
</feature>
<gene>
    <name evidence="4" type="ORF">KRR39_09775</name>
</gene>
<evidence type="ECO:0000313" key="5">
    <source>
        <dbReference type="Proteomes" id="UP000683575"/>
    </source>
</evidence>
<evidence type="ECO:0000256" key="1">
    <source>
        <dbReference type="SAM" id="MobiDB-lite"/>
    </source>
</evidence>
<keyword evidence="2" id="KW-0812">Transmembrane</keyword>
<feature type="transmembrane region" description="Helical" evidence="2">
    <location>
        <begin position="61"/>
        <end position="82"/>
    </location>
</feature>
<feature type="transmembrane region" description="Helical" evidence="2">
    <location>
        <begin position="266"/>
        <end position="289"/>
    </location>
</feature>
<protein>
    <submittedName>
        <fullName evidence="4">Phosphatase PAP2 family protein</fullName>
    </submittedName>
</protein>
<dbReference type="InterPro" id="IPR026841">
    <property type="entry name" value="Aur1/Ipt1"/>
</dbReference>
<feature type="region of interest" description="Disordered" evidence="1">
    <location>
        <begin position="1"/>
        <end position="23"/>
    </location>
</feature>
<dbReference type="AlphaFoldDB" id="A0A975T1T8"/>
<evidence type="ECO:0000256" key="2">
    <source>
        <dbReference type="SAM" id="Phobius"/>
    </source>
</evidence>